<accession>A0A9J6H6H4</accession>
<dbReference type="AlphaFoldDB" id="A0A9J6H6H4"/>
<dbReference type="EMBL" id="JABSTR010000011">
    <property type="protein sequence ID" value="KAH9382431.1"/>
    <property type="molecule type" value="Genomic_DNA"/>
</dbReference>
<sequence length="163" mass="18318">MARGTVNAKNISLKFAKYLPTSVLLGDSHCKHLHNHFHPGRKGTPAFISQSGAKIYGVYSLLGFVPKTTIAIVLHVGTNDVAKSSAGQAFGRYRNFLDVIARDFSSIKRVYATIILPHSMNHRRGETNTRSFGKCNREAARFKSNQIKSNQSYFNINIRRYRC</sequence>
<name>A0A9J6H6H4_HAELO</name>
<gene>
    <name evidence="1" type="ORF">HPB48_004307</name>
</gene>
<dbReference type="VEuPathDB" id="VectorBase:HLOH_049800"/>
<proteinExistence type="predicted"/>
<protein>
    <submittedName>
        <fullName evidence="1">Uncharacterized protein</fullName>
    </submittedName>
</protein>
<evidence type="ECO:0000313" key="1">
    <source>
        <dbReference type="EMBL" id="KAH9382431.1"/>
    </source>
</evidence>
<evidence type="ECO:0000313" key="2">
    <source>
        <dbReference type="Proteomes" id="UP000821853"/>
    </source>
</evidence>
<comment type="caution">
    <text evidence="1">The sequence shown here is derived from an EMBL/GenBank/DDBJ whole genome shotgun (WGS) entry which is preliminary data.</text>
</comment>
<organism evidence="1 2">
    <name type="scientific">Haemaphysalis longicornis</name>
    <name type="common">Bush tick</name>
    <dbReference type="NCBI Taxonomy" id="44386"/>
    <lineage>
        <taxon>Eukaryota</taxon>
        <taxon>Metazoa</taxon>
        <taxon>Ecdysozoa</taxon>
        <taxon>Arthropoda</taxon>
        <taxon>Chelicerata</taxon>
        <taxon>Arachnida</taxon>
        <taxon>Acari</taxon>
        <taxon>Parasitiformes</taxon>
        <taxon>Ixodida</taxon>
        <taxon>Ixodoidea</taxon>
        <taxon>Ixodidae</taxon>
        <taxon>Haemaphysalinae</taxon>
        <taxon>Haemaphysalis</taxon>
    </lineage>
</organism>
<reference evidence="1 2" key="1">
    <citation type="journal article" date="2020" name="Cell">
        <title>Large-Scale Comparative Analyses of Tick Genomes Elucidate Their Genetic Diversity and Vector Capacities.</title>
        <authorList>
            <consortium name="Tick Genome and Microbiome Consortium (TIGMIC)"/>
            <person name="Jia N."/>
            <person name="Wang J."/>
            <person name="Shi W."/>
            <person name="Du L."/>
            <person name="Sun Y."/>
            <person name="Zhan W."/>
            <person name="Jiang J.F."/>
            <person name="Wang Q."/>
            <person name="Zhang B."/>
            <person name="Ji P."/>
            <person name="Bell-Sakyi L."/>
            <person name="Cui X.M."/>
            <person name="Yuan T.T."/>
            <person name="Jiang B.G."/>
            <person name="Yang W.F."/>
            <person name="Lam T.T."/>
            <person name="Chang Q.C."/>
            <person name="Ding S.J."/>
            <person name="Wang X.J."/>
            <person name="Zhu J.G."/>
            <person name="Ruan X.D."/>
            <person name="Zhao L."/>
            <person name="Wei J.T."/>
            <person name="Ye R.Z."/>
            <person name="Que T.C."/>
            <person name="Du C.H."/>
            <person name="Zhou Y.H."/>
            <person name="Cheng J.X."/>
            <person name="Dai P.F."/>
            <person name="Guo W.B."/>
            <person name="Han X.H."/>
            <person name="Huang E.J."/>
            <person name="Li L.F."/>
            <person name="Wei W."/>
            <person name="Gao Y.C."/>
            <person name="Liu J.Z."/>
            <person name="Shao H.Z."/>
            <person name="Wang X."/>
            <person name="Wang C.C."/>
            <person name="Yang T.C."/>
            <person name="Huo Q.B."/>
            <person name="Li W."/>
            <person name="Chen H.Y."/>
            <person name="Chen S.E."/>
            <person name="Zhou L.G."/>
            <person name="Ni X.B."/>
            <person name="Tian J.H."/>
            <person name="Sheng Y."/>
            <person name="Liu T."/>
            <person name="Pan Y.S."/>
            <person name="Xia L.Y."/>
            <person name="Li J."/>
            <person name="Zhao F."/>
            <person name="Cao W.C."/>
        </authorList>
    </citation>
    <scope>NUCLEOTIDE SEQUENCE [LARGE SCALE GENOMIC DNA]</scope>
    <source>
        <strain evidence="1">HaeL-2018</strain>
    </source>
</reference>
<dbReference type="Proteomes" id="UP000821853">
    <property type="component" value="Chromosome 9"/>
</dbReference>
<dbReference type="SUPFAM" id="SSF52266">
    <property type="entry name" value="SGNH hydrolase"/>
    <property type="match status" value="1"/>
</dbReference>
<keyword evidence="2" id="KW-1185">Reference proteome</keyword>